<feature type="domain" description="Peptidase S8/S53" evidence="5">
    <location>
        <begin position="46"/>
        <end position="185"/>
    </location>
</feature>
<evidence type="ECO:0000256" key="1">
    <source>
        <dbReference type="ARBA" id="ARBA00011073"/>
    </source>
</evidence>
<dbReference type="PANTHER" id="PTHR43806">
    <property type="entry name" value="PEPTIDASE S8"/>
    <property type="match status" value="1"/>
</dbReference>
<comment type="similarity">
    <text evidence="1">Belongs to the peptidase S8 family.</text>
</comment>
<dbReference type="SUPFAM" id="SSF52743">
    <property type="entry name" value="Subtilisin-like"/>
    <property type="match status" value="1"/>
</dbReference>
<comment type="caution">
    <text evidence="6">The sequence shown here is derived from an EMBL/GenBank/DDBJ whole genome shotgun (WGS) entry which is preliminary data.</text>
</comment>
<keyword evidence="4" id="KW-0720">Serine protease</keyword>
<accession>A0A0L0M3C9</accession>
<dbReference type="InterPro" id="IPR050131">
    <property type="entry name" value="Peptidase_S8_subtilisin-like"/>
</dbReference>
<dbReference type="InterPro" id="IPR000209">
    <property type="entry name" value="Peptidase_S8/S53_dom"/>
</dbReference>
<proteinExistence type="inferred from homology"/>
<dbReference type="PANTHER" id="PTHR43806:SF11">
    <property type="entry name" value="CEREVISIN-RELATED"/>
    <property type="match status" value="1"/>
</dbReference>
<evidence type="ECO:0000256" key="3">
    <source>
        <dbReference type="ARBA" id="ARBA00022801"/>
    </source>
</evidence>
<dbReference type="GO" id="GO:0004252">
    <property type="term" value="F:serine-type endopeptidase activity"/>
    <property type="evidence" value="ECO:0007669"/>
    <property type="project" value="InterPro"/>
</dbReference>
<reference evidence="7" key="1">
    <citation type="submission" date="2015-06" db="EMBL/GenBank/DDBJ databases">
        <title>Comparative genomics of Burkholderia leaf nodule symbionts.</title>
        <authorList>
            <person name="Carlier A."/>
            <person name="Eberl L."/>
            <person name="Pinto-Carbo M."/>
        </authorList>
    </citation>
    <scope>NUCLEOTIDE SEQUENCE [LARGE SCALE GENOMIC DNA]</scope>
    <source>
        <strain evidence="7">UZHbot4</strain>
    </source>
</reference>
<organism evidence="6 7">
    <name type="scientific">Candidatus Burkholderia verschuerenii</name>
    <dbReference type="NCBI Taxonomy" id="242163"/>
    <lineage>
        <taxon>Bacteria</taxon>
        <taxon>Pseudomonadati</taxon>
        <taxon>Pseudomonadota</taxon>
        <taxon>Betaproteobacteria</taxon>
        <taxon>Burkholderiales</taxon>
        <taxon>Burkholderiaceae</taxon>
        <taxon>Burkholderia</taxon>
    </lineage>
</organism>
<protein>
    <recommendedName>
        <fullName evidence="5">Peptidase S8/S53 domain-containing protein</fullName>
    </recommendedName>
</protein>
<dbReference type="Proteomes" id="UP000036959">
    <property type="component" value="Unassembled WGS sequence"/>
</dbReference>
<dbReference type="RefSeq" id="WP_050455947.1">
    <property type="nucleotide sequence ID" value="NZ_LFJJ01000276.1"/>
</dbReference>
<evidence type="ECO:0000256" key="2">
    <source>
        <dbReference type="ARBA" id="ARBA00022670"/>
    </source>
</evidence>
<sequence length="347" mass="37442">MFDQVDQNNDNTWLKLWIINVGEGQQTLIPNSTSELSVVVNMLKDSIVNMSIEYPPNANGNDLYFLQLMNTTNNNLFVVSAGNDGSADVGEAPYYPAVLGGNGQKNVITVAANLPDGHIARFSNRGATHVDLAAPGCELSSWLDDSGRISKVSGTSQAAAVVTFAAALIKSLGSLLPVEIKNRLIVSGDPLLHPGTPAASGEASASEPAPEEILSRSRLNLATSLYLFDDYMRYRTPDGQVHESLGLFQGVSGISCEQPIGWKNLWSLKKTDRGLLVFKGRMTPQLIAGEPCLAKSSPDAMLRLKVRADIDEHGTPEPVTMPRTVQIRLADLEEYVAASRSHRKTGQ</sequence>
<keyword evidence="2" id="KW-0645">Protease</keyword>
<dbReference type="EMBL" id="LFJJ01000276">
    <property type="protein sequence ID" value="KND57137.1"/>
    <property type="molecule type" value="Genomic_DNA"/>
</dbReference>
<evidence type="ECO:0000313" key="7">
    <source>
        <dbReference type="Proteomes" id="UP000036959"/>
    </source>
</evidence>
<dbReference type="GO" id="GO:0006508">
    <property type="term" value="P:proteolysis"/>
    <property type="evidence" value="ECO:0007669"/>
    <property type="project" value="UniProtKB-KW"/>
</dbReference>
<dbReference type="AlphaFoldDB" id="A0A0L0M3C9"/>
<evidence type="ECO:0000259" key="5">
    <source>
        <dbReference type="Pfam" id="PF00082"/>
    </source>
</evidence>
<dbReference type="Gene3D" id="3.40.50.200">
    <property type="entry name" value="Peptidase S8/S53 domain"/>
    <property type="match status" value="1"/>
</dbReference>
<evidence type="ECO:0000313" key="6">
    <source>
        <dbReference type="EMBL" id="KND57137.1"/>
    </source>
</evidence>
<evidence type="ECO:0000256" key="4">
    <source>
        <dbReference type="ARBA" id="ARBA00022825"/>
    </source>
</evidence>
<keyword evidence="3" id="KW-0378">Hydrolase</keyword>
<keyword evidence="7" id="KW-1185">Reference proteome</keyword>
<name>A0A0L0M3C9_9BURK</name>
<dbReference type="Pfam" id="PF00082">
    <property type="entry name" value="Peptidase_S8"/>
    <property type="match status" value="1"/>
</dbReference>
<dbReference type="PATRIC" id="fig|242163.4.peg.3876"/>
<dbReference type="InterPro" id="IPR036852">
    <property type="entry name" value="Peptidase_S8/S53_dom_sf"/>
</dbReference>
<gene>
    <name evidence="6" type="ORF">BVER_02547c</name>
</gene>